<feature type="transmembrane region" description="Helical" evidence="4">
    <location>
        <begin position="6"/>
        <end position="23"/>
    </location>
</feature>
<dbReference type="EMBL" id="CP063845">
    <property type="protein sequence ID" value="UFP95181.1"/>
    <property type="molecule type" value="Genomic_DNA"/>
</dbReference>
<dbReference type="InterPro" id="IPR029062">
    <property type="entry name" value="Class_I_gatase-like"/>
</dbReference>
<evidence type="ECO:0000259" key="5">
    <source>
        <dbReference type="Pfam" id="PF01965"/>
    </source>
</evidence>
<dbReference type="InterPro" id="IPR050325">
    <property type="entry name" value="Prot/Nucl_acid_deglycase"/>
</dbReference>
<comment type="similarity">
    <text evidence="3">Belongs to the peptidase C56 family. HSP31-like subfamily.</text>
</comment>
<dbReference type="CDD" id="cd03141">
    <property type="entry name" value="GATase1_Hsp31_like"/>
    <property type="match status" value="1"/>
</dbReference>
<dbReference type="Pfam" id="PF01965">
    <property type="entry name" value="DJ-1_PfpI"/>
    <property type="match status" value="1"/>
</dbReference>
<keyword evidence="4" id="KW-0812">Transmembrane</keyword>
<evidence type="ECO:0000256" key="3">
    <source>
        <dbReference type="ARBA" id="ARBA00038493"/>
    </source>
</evidence>
<accession>A0ABY3PNG2</accession>
<dbReference type="SUPFAM" id="SSF52317">
    <property type="entry name" value="Class I glutamine amidotransferase-like"/>
    <property type="match status" value="1"/>
</dbReference>
<evidence type="ECO:0000256" key="4">
    <source>
        <dbReference type="SAM" id="Phobius"/>
    </source>
</evidence>
<evidence type="ECO:0000256" key="2">
    <source>
        <dbReference type="ARBA" id="ARBA00023239"/>
    </source>
</evidence>
<protein>
    <submittedName>
        <fullName evidence="6">Type 1 glutamine amidotransferase domain-containing protein</fullName>
    </submittedName>
</protein>
<evidence type="ECO:0000313" key="6">
    <source>
        <dbReference type="EMBL" id="UFP95181.1"/>
    </source>
</evidence>
<dbReference type="PANTHER" id="PTHR48094">
    <property type="entry name" value="PROTEIN/NUCLEIC ACID DEGLYCASE DJ-1-RELATED"/>
    <property type="match status" value="1"/>
</dbReference>
<dbReference type="Proteomes" id="UP001054846">
    <property type="component" value="Chromosome"/>
</dbReference>
<keyword evidence="6" id="KW-0315">Glutamine amidotransferase</keyword>
<organism evidence="6 7">
    <name type="scientific">Gloeobacter morelensis MG652769</name>
    <dbReference type="NCBI Taxonomy" id="2781736"/>
    <lineage>
        <taxon>Bacteria</taxon>
        <taxon>Bacillati</taxon>
        <taxon>Cyanobacteriota</taxon>
        <taxon>Cyanophyceae</taxon>
        <taxon>Gloeobacterales</taxon>
        <taxon>Gloeobacteraceae</taxon>
        <taxon>Gloeobacter</taxon>
        <taxon>Gloeobacter morelensis</taxon>
    </lineage>
</organism>
<keyword evidence="4" id="KW-1133">Transmembrane helix</keyword>
<dbReference type="Gene3D" id="3.40.50.880">
    <property type="match status" value="1"/>
</dbReference>
<evidence type="ECO:0000313" key="7">
    <source>
        <dbReference type="Proteomes" id="UP001054846"/>
    </source>
</evidence>
<keyword evidence="2" id="KW-0456">Lyase</keyword>
<keyword evidence="4" id="KW-0472">Membrane</keyword>
<keyword evidence="1" id="KW-0346">Stress response</keyword>
<feature type="domain" description="DJ-1/PfpI" evidence="5">
    <location>
        <begin position="69"/>
        <end position="269"/>
    </location>
</feature>
<proteinExistence type="inferred from homology"/>
<dbReference type="RefSeq" id="WP_230842387.1">
    <property type="nucleotide sequence ID" value="NZ_CP063845.1"/>
</dbReference>
<keyword evidence="7" id="KW-1185">Reference proteome</keyword>
<reference evidence="6 7" key="1">
    <citation type="journal article" date="2021" name="Genome Biol. Evol.">
        <title>Complete Genome Sequencing of a Novel Gloeobacter Species from a Waterfall Cave in Mexico.</title>
        <authorList>
            <person name="Saw J.H."/>
            <person name="Cardona T."/>
            <person name="Montejano G."/>
        </authorList>
    </citation>
    <scope>NUCLEOTIDE SEQUENCE [LARGE SCALE GENOMIC DNA]</scope>
    <source>
        <strain evidence="6">MG652769</strain>
    </source>
</reference>
<dbReference type="PANTHER" id="PTHR48094:SF11">
    <property type="entry name" value="GLUTATHIONE-INDEPENDENT GLYOXALASE HSP31-RELATED"/>
    <property type="match status" value="1"/>
</dbReference>
<sequence>MHWSLYLLIGIMVLLGIIAYYLRPILAAMGLHRHYTIPDFDLKGRRALVVCTNHNRLDPHNRDTGAFGSEFTVPYYAFINAGMDVDMASPKGGEIPIQPPSWSWPLSCEDDRRFMADKEAMAKLKNSKKISDLKPDDYDVIFMAGGWGAAYDLMQSEDLADFVTRANASGKILGSVCHGALGLCSAKGIDGEPLVKGRRVTGVTNDQINTFGIAVTPKHPEEELKKAGAIFECQHGWLDPFMTHTSIDGNLITGQNQNSGYETAHRILERMATQMNEVVR</sequence>
<gene>
    <name evidence="6" type="ORF">ISF26_02710</name>
</gene>
<evidence type="ECO:0000256" key="1">
    <source>
        <dbReference type="ARBA" id="ARBA00023016"/>
    </source>
</evidence>
<dbReference type="InterPro" id="IPR002818">
    <property type="entry name" value="DJ-1/PfpI"/>
</dbReference>
<name>A0ABY3PNG2_9CYAN</name>